<dbReference type="InterPro" id="IPR050689">
    <property type="entry name" value="FKBP-type_PPIase"/>
</dbReference>
<reference evidence="7" key="1">
    <citation type="submission" date="2023-08" db="EMBL/GenBank/DDBJ databases">
        <authorList>
            <person name="Audoor S."/>
            <person name="Bilcke G."/>
        </authorList>
    </citation>
    <scope>NUCLEOTIDE SEQUENCE</scope>
</reference>
<dbReference type="PANTHER" id="PTHR10516">
    <property type="entry name" value="PEPTIDYL-PROLYL CIS-TRANS ISOMERASE"/>
    <property type="match status" value="1"/>
</dbReference>
<dbReference type="PROSITE" id="PS50059">
    <property type="entry name" value="FKBP_PPIASE"/>
    <property type="match status" value="1"/>
</dbReference>
<dbReference type="InterPro" id="IPR046357">
    <property type="entry name" value="PPIase_dom_sf"/>
</dbReference>
<evidence type="ECO:0000256" key="3">
    <source>
        <dbReference type="ARBA" id="ARBA00023110"/>
    </source>
</evidence>
<dbReference type="Proteomes" id="UP001295423">
    <property type="component" value="Unassembled WGS sequence"/>
</dbReference>
<evidence type="ECO:0000313" key="8">
    <source>
        <dbReference type="Proteomes" id="UP001295423"/>
    </source>
</evidence>
<dbReference type="Pfam" id="PF00254">
    <property type="entry name" value="FKBP_C"/>
    <property type="match status" value="1"/>
</dbReference>
<name>A0AAD2JN95_9STRA</name>
<dbReference type="AlphaFoldDB" id="A0AAD2JN95"/>
<dbReference type="GO" id="GO:0003755">
    <property type="term" value="F:peptidyl-prolyl cis-trans isomerase activity"/>
    <property type="evidence" value="ECO:0007669"/>
    <property type="project" value="UniProtKB-KW"/>
</dbReference>
<dbReference type="Gene3D" id="3.10.50.40">
    <property type="match status" value="1"/>
</dbReference>
<accession>A0AAD2JN95</accession>
<comment type="catalytic activity">
    <reaction evidence="1 5">
        <text>[protein]-peptidylproline (omega=180) = [protein]-peptidylproline (omega=0)</text>
        <dbReference type="Rhea" id="RHEA:16237"/>
        <dbReference type="Rhea" id="RHEA-COMP:10747"/>
        <dbReference type="Rhea" id="RHEA-COMP:10748"/>
        <dbReference type="ChEBI" id="CHEBI:83833"/>
        <dbReference type="ChEBI" id="CHEBI:83834"/>
        <dbReference type="EC" id="5.2.1.8"/>
    </reaction>
</comment>
<dbReference type="EC" id="5.2.1.8" evidence="2 5"/>
<evidence type="ECO:0000256" key="5">
    <source>
        <dbReference type="PROSITE-ProRule" id="PRU00277"/>
    </source>
</evidence>
<keyword evidence="3 5" id="KW-0697">Rotamase</keyword>
<evidence type="ECO:0000259" key="6">
    <source>
        <dbReference type="PROSITE" id="PS50059"/>
    </source>
</evidence>
<gene>
    <name evidence="7" type="ORF">CYCCA115_LOCUS21593</name>
</gene>
<evidence type="ECO:0000313" key="7">
    <source>
        <dbReference type="EMBL" id="CAJ1966009.1"/>
    </source>
</evidence>
<keyword evidence="4 5" id="KW-0413">Isomerase</keyword>
<evidence type="ECO:0000256" key="1">
    <source>
        <dbReference type="ARBA" id="ARBA00000971"/>
    </source>
</evidence>
<dbReference type="InterPro" id="IPR001179">
    <property type="entry name" value="PPIase_FKBP_dom"/>
</dbReference>
<organism evidence="7 8">
    <name type="scientific">Cylindrotheca closterium</name>
    <dbReference type="NCBI Taxonomy" id="2856"/>
    <lineage>
        <taxon>Eukaryota</taxon>
        <taxon>Sar</taxon>
        <taxon>Stramenopiles</taxon>
        <taxon>Ochrophyta</taxon>
        <taxon>Bacillariophyta</taxon>
        <taxon>Bacillariophyceae</taxon>
        <taxon>Bacillariophycidae</taxon>
        <taxon>Bacillariales</taxon>
        <taxon>Bacillariaceae</taxon>
        <taxon>Cylindrotheca</taxon>
    </lineage>
</organism>
<evidence type="ECO:0000256" key="2">
    <source>
        <dbReference type="ARBA" id="ARBA00013194"/>
    </source>
</evidence>
<protein>
    <recommendedName>
        <fullName evidence="2 5">peptidylprolyl isomerase</fullName>
        <ecNumber evidence="2 5">5.2.1.8</ecNumber>
    </recommendedName>
</protein>
<dbReference type="PANTHER" id="PTHR10516:SF443">
    <property type="entry name" value="FK506-BINDING PROTEIN 59-RELATED"/>
    <property type="match status" value="1"/>
</dbReference>
<comment type="caution">
    <text evidence="7">The sequence shown here is derived from an EMBL/GenBank/DDBJ whole genome shotgun (WGS) entry which is preliminary data.</text>
</comment>
<sequence length="125" mass="13780">MQWSISENKVGAGILIRTLRHVNNSIGEEPKVGDIVIVHCETSLEDGPLVDSTRKRKQPLEFQVGAGDVIKGLEVAVQRMQVGQLVEVTVPHIYAYGTRGRMPEIPSEATIVLKVELLEIIPQKS</sequence>
<dbReference type="SUPFAM" id="SSF54534">
    <property type="entry name" value="FKBP-like"/>
    <property type="match status" value="1"/>
</dbReference>
<evidence type="ECO:0000256" key="4">
    <source>
        <dbReference type="ARBA" id="ARBA00023235"/>
    </source>
</evidence>
<proteinExistence type="predicted"/>
<feature type="domain" description="PPIase FKBP-type" evidence="6">
    <location>
        <begin position="33"/>
        <end position="121"/>
    </location>
</feature>
<keyword evidence="8" id="KW-1185">Reference proteome</keyword>
<dbReference type="EMBL" id="CAKOGP040002247">
    <property type="protein sequence ID" value="CAJ1966009.1"/>
    <property type="molecule type" value="Genomic_DNA"/>
</dbReference>